<feature type="transmembrane region" description="Helical" evidence="9">
    <location>
        <begin position="564"/>
        <end position="587"/>
    </location>
</feature>
<feature type="transmembrane region" description="Helical" evidence="9">
    <location>
        <begin position="607"/>
        <end position="626"/>
    </location>
</feature>
<dbReference type="GO" id="GO:0016020">
    <property type="term" value="C:membrane"/>
    <property type="evidence" value="ECO:0007669"/>
    <property type="project" value="UniProtKB-SubCell"/>
</dbReference>
<evidence type="ECO:0000259" key="10">
    <source>
        <dbReference type="Pfam" id="PF01490"/>
    </source>
</evidence>
<feature type="compositionally biased region" description="Polar residues" evidence="8">
    <location>
        <begin position="117"/>
        <end position="137"/>
    </location>
</feature>
<feature type="transmembrane region" description="Helical" evidence="9">
    <location>
        <begin position="481"/>
        <end position="501"/>
    </location>
</feature>
<reference evidence="11" key="1">
    <citation type="submission" date="2021-01" db="EMBL/GenBank/DDBJ databases">
        <authorList>
            <person name="Corre E."/>
            <person name="Pelletier E."/>
            <person name="Niang G."/>
            <person name="Scheremetjew M."/>
            <person name="Finn R."/>
            <person name="Kale V."/>
            <person name="Holt S."/>
            <person name="Cochrane G."/>
            <person name="Meng A."/>
            <person name="Brown T."/>
            <person name="Cohen L."/>
        </authorList>
    </citation>
    <scope>NUCLEOTIDE SEQUENCE</scope>
    <source>
        <strain evidence="11">SM1012Den-03</strain>
    </source>
</reference>
<keyword evidence="5" id="KW-0029">Amino-acid transport</keyword>
<name>A0A7S2KCY1_9STRA</name>
<feature type="compositionally biased region" description="Acidic residues" evidence="8">
    <location>
        <begin position="138"/>
        <end position="157"/>
    </location>
</feature>
<feature type="compositionally biased region" description="Basic and acidic residues" evidence="8">
    <location>
        <begin position="314"/>
        <end position="326"/>
    </location>
</feature>
<feature type="region of interest" description="Disordered" evidence="8">
    <location>
        <begin position="297"/>
        <end position="333"/>
    </location>
</feature>
<proteinExistence type="inferred from homology"/>
<evidence type="ECO:0000256" key="4">
    <source>
        <dbReference type="ARBA" id="ARBA00022692"/>
    </source>
</evidence>
<dbReference type="AlphaFoldDB" id="A0A7S2KCY1"/>
<evidence type="ECO:0000256" key="9">
    <source>
        <dbReference type="SAM" id="Phobius"/>
    </source>
</evidence>
<feature type="transmembrane region" description="Helical" evidence="9">
    <location>
        <begin position="410"/>
        <end position="430"/>
    </location>
</feature>
<feature type="transmembrane region" description="Helical" evidence="9">
    <location>
        <begin position="826"/>
        <end position="846"/>
    </location>
</feature>
<evidence type="ECO:0000256" key="2">
    <source>
        <dbReference type="ARBA" id="ARBA00008066"/>
    </source>
</evidence>
<sequence length="885" mass="97929">MTSTAWRSPLSILMGARRNDDSDLELRQDFLRPTPPSTPAAERRNTRSNQPSSAGGIAAYIPFSYFGLNSPAPAHQNSIDIEDTPSAHPPLGAFPPPITPSSAGDRSNNVIDDHDNVNQQYTSSHPWYNKLALSNSNDENDPDEHDQPEQNEDDFDDTKDTNWYRQKAIIGTTFNFTNSIIGAGAMGLGGAFAASGGLISIICLVSFAYLMKLSLDLIVDLSSSPDIIEKARSSNISDDNSDTSSYYESPKFNVFNGAKEEKTESIEHGNGDNGMISSPITHISQEQIQQNDQMIIDDKPSPQEESDSSPLMAQEKDVESNNKHDAPASNGHPLLLAHERERYDSLVTDLTQPIPFSPPLHMSISTDNNTSQHDPLAMNTRDNMDANSTFIPPCTYEELGRAAYGSTGRLAVLISKSMYSFGCLIAYVVVVRDNFGPALRRIFNSDNGNWLNDDNFLAFWVSALIMLPLSCPRTMKPLAKFSFVSVLSIVFLVLVVIYLYFSCVNPRPSEDTSFYTNWIEIRSLMGFIESLGTFVFTFVCHHTVNLAYESLPQSIQTPQTWRKVSTYSIVLALESSLAIGIFAYLTFGSETPADVLMGYPASLTLANIARLLLCLTMILTFPLPFLTCREMMVLILVDAHEFYYTNRLQRYNPCRPLLGGLKILRRKLWTCIFKRNGRREKRQQDPKNLIGEPLARSTSWWKWKLGRAKAVNNVNIEDDEWWDGVNDATQALLPEQDRRDAIISSVGGENGRQLNPSPLSSPSASTSGEQSSESTSMPVAIVPTPSWILPNSNGRQLVILYHASITYFLWILVTVCAIRAPSLGDVLDLVGAFTGTLLAFVLPALFSLKLRGHSRQSMLILVVGGCVGLLGTTTSFIKFIKDSAT</sequence>
<dbReference type="Pfam" id="PF01490">
    <property type="entry name" value="Aa_trans"/>
    <property type="match status" value="2"/>
</dbReference>
<feature type="region of interest" description="Disordered" evidence="8">
    <location>
        <begin position="75"/>
        <end position="159"/>
    </location>
</feature>
<gene>
    <name evidence="11" type="ORF">SMAR0320_LOCUS1299</name>
</gene>
<comment type="similarity">
    <text evidence="2">Belongs to the amino acid/polyamine transporter 2 family.</text>
</comment>
<dbReference type="PANTHER" id="PTHR22950">
    <property type="entry name" value="AMINO ACID TRANSPORTER"/>
    <property type="match status" value="1"/>
</dbReference>
<evidence type="ECO:0000256" key="7">
    <source>
        <dbReference type="ARBA" id="ARBA00023136"/>
    </source>
</evidence>
<protein>
    <recommendedName>
        <fullName evidence="10">Amino acid transporter transmembrane domain-containing protein</fullName>
    </recommendedName>
</protein>
<keyword evidence="4 9" id="KW-0812">Transmembrane</keyword>
<evidence type="ECO:0000313" key="11">
    <source>
        <dbReference type="EMBL" id="CAD9573255.1"/>
    </source>
</evidence>
<keyword evidence="7 9" id="KW-0472">Membrane</keyword>
<accession>A0A7S2KCY1</accession>
<feature type="transmembrane region" description="Helical" evidence="9">
    <location>
        <begin position="521"/>
        <end position="544"/>
    </location>
</feature>
<feature type="transmembrane region" description="Helical" evidence="9">
    <location>
        <begin position="450"/>
        <end position="469"/>
    </location>
</feature>
<dbReference type="GO" id="GO:0015179">
    <property type="term" value="F:L-amino acid transmembrane transporter activity"/>
    <property type="evidence" value="ECO:0007669"/>
    <property type="project" value="TreeGrafter"/>
</dbReference>
<feature type="region of interest" description="Disordered" evidence="8">
    <location>
        <begin position="746"/>
        <end position="776"/>
    </location>
</feature>
<evidence type="ECO:0000256" key="6">
    <source>
        <dbReference type="ARBA" id="ARBA00022989"/>
    </source>
</evidence>
<feature type="domain" description="Amino acid transporter transmembrane" evidence="10">
    <location>
        <begin position="395"/>
        <end position="639"/>
    </location>
</feature>
<feature type="region of interest" description="Disordered" evidence="8">
    <location>
        <begin position="28"/>
        <end position="55"/>
    </location>
</feature>
<keyword evidence="6 9" id="KW-1133">Transmembrane helix</keyword>
<comment type="subcellular location">
    <subcellularLocation>
        <location evidence="1">Membrane</location>
        <topology evidence="1">Multi-pass membrane protein</topology>
    </subcellularLocation>
</comment>
<evidence type="ECO:0000256" key="1">
    <source>
        <dbReference type="ARBA" id="ARBA00004141"/>
    </source>
</evidence>
<feature type="domain" description="Amino acid transporter transmembrane" evidence="10">
    <location>
        <begin position="795"/>
        <end position="858"/>
    </location>
</feature>
<dbReference type="PANTHER" id="PTHR22950:SF458">
    <property type="entry name" value="SODIUM-COUPLED NEUTRAL AMINO ACID TRANSPORTER 11-RELATED"/>
    <property type="match status" value="1"/>
</dbReference>
<dbReference type="InterPro" id="IPR013057">
    <property type="entry name" value="AA_transpt_TM"/>
</dbReference>
<organism evidence="11">
    <name type="scientific">Skeletonema marinoi</name>
    <dbReference type="NCBI Taxonomy" id="267567"/>
    <lineage>
        <taxon>Eukaryota</taxon>
        <taxon>Sar</taxon>
        <taxon>Stramenopiles</taxon>
        <taxon>Ochrophyta</taxon>
        <taxon>Bacillariophyta</taxon>
        <taxon>Coscinodiscophyceae</taxon>
        <taxon>Thalassiosirophycidae</taxon>
        <taxon>Thalassiosirales</taxon>
        <taxon>Skeletonemataceae</taxon>
        <taxon>Skeletonema</taxon>
        <taxon>Skeletonema marinoi-dohrnii complex</taxon>
    </lineage>
</organism>
<feature type="transmembrane region" description="Helical" evidence="9">
    <location>
        <begin position="858"/>
        <end position="880"/>
    </location>
</feature>
<evidence type="ECO:0000256" key="3">
    <source>
        <dbReference type="ARBA" id="ARBA00022448"/>
    </source>
</evidence>
<feature type="compositionally biased region" description="Polar residues" evidence="8">
    <location>
        <begin position="100"/>
        <end position="110"/>
    </location>
</feature>
<feature type="compositionally biased region" description="Low complexity" evidence="8">
    <location>
        <begin position="756"/>
        <end position="776"/>
    </location>
</feature>
<keyword evidence="3" id="KW-0813">Transport</keyword>
<evidence type="ECO:0000256" key="8">
    <source>
        <dbReference type="SAM" id="MobiDB-lite"/>
    </source>
</evidence>
<evidence type="ECO:0000256" key="5">
    <source>
        <dbReference type="ARBA" id="ARBA00022970"/>
    </source>
</evidence>
<feature type="transmembrane region" description="Helical" evidence="9">
    <location>
        <begin position="798"/>
        <end position="820"/>
    </location>
</feature>
<feature type="transmembrane region" description="Helical" evidence="9">
    <location>
        <begin position="185"/>
        <end position="210"/>
    </location>
</feature>
<dbReference type="EMBL" id="HBGZ01001837">
    <property type="protein sequence ID" value="CAD9573255.1"/>
    <property type="molecule type" value="Transcribed_RNA"/>
</dbReference>